<keyword evidence="2" id="KW-1185">Reference proteome</keyword>
<evidence type="ECO:0000313" key="2">
    <source>
        <dbReference type="Proteomes" id="UP001238088"/>
    </source>
</evidence>
<dbReference type="Gene3D" id="3.30.1240.10">
    <property type="match status" value="1"/>
</dbReference>
<dbReference type="InterPro" id="IPR036412">
    <property type="entry name" value="HAD-like_sf"/>
</dbReference>
<proteinExistence type="predicted"/>
<reference evidence="1 2" key="1">
    <citation type="submission" date="2023-07" db="EMBL/GenBank/DDBJ databases">
        <title>Genomic Encyclopedia of Type Strains, Phase IV (KMG-IV): sequencing the most valuable type-strain genomes for metagenomic binning, comparative biology and taxonomic classification.</title>
        <authorList>
            <person name="Goeker M."/>
        </authorList>
    </citation>
    <scope>NUCLEOTIDE SEQUENCE [LARGE SCALE GENOMIC DNA]</scope>
    <source>
        <strain evidence="1 2">DSM 23494</strain>
    </source>
</reference>
<dbReference type="InterPro" id="IPR000150">
    <property type="entry name" value="Cof"/>
</dbReference>
<dbReference type="Pfam" id="PF08282">
    <property type="entry name" value="Hydrolase_3"/>
    <property type="match status" value="1"/>
</dbReference>
<dbReference type="NCBIfam" id="TIGR00099">
    <property type="entry name" value="Cof-subfamily"/>
    <property type="match status" value="1"/>
</dbReference>
<accession>A0ABU0AB15</accession>
<dbReference type="InterPro" id="IPR023214">
    <property type="entry name" value="HAD_sf"/>
</dbReference>
<evidence type="ECO:0000313" key="1">
    <source>
        <dbReference type="EMBL" id="MDQ0268215.1"/>
    </source>
</evidence>
<dbReference type="Gene3D" id="3.40.50.1000">
    <property type="entry name" value="HAD superfamily/HAD-like"/>
    <property type="match status" value="1"/>
</dbReference>
<name>A0ABU0AB15_9BACI</name>
<dbReference type="PANTHER" id="PTHR10000">
    <property type="entry name" value="PHOSPHOSERINE PHOSPHATASE"/>
    <property type="match status" value="1"/>
</dbReference>
<dbReference type="PROSITE" id="PS01228">
    <property type="entry name" value="COF_1"/>
    <property type="match status" value="1"/>
</dbReference>
<dbReference type="SUPFAM" id="SSF56784">
    <property type="entry name" value="HAD-like"/>
    <property type="match status" value="1"/>
</dbReference>
<protein>
    <submittedName>
        <fullName evidence="1">Cof subfamily protein (Haloacid dehalogenase superfamily)</fullName>
    </submittedName>
</protein>
<organism evidence="1 2">
    <name type="scientific">Cytobacillus purgationiresistens</name>
    <dbReference type="NCBI Taxonomy" id="863449"/>
    <lineage>
        <taxon>Bacteria</taxon>
        <taxon>Bacillati</taxon>
        <taxon>Bacillota</taxon>
        <taxon>Bacilli</taxon>
        <taxon>Bacillales</taxon>
        <taxon>Bacillaceae</taxon>
        <taxon>Cytobacillus</taxon>
    </lineage>
</organism>
<dbReference type="PANTHER" id="PTHR10000:SF8">
    <property type="entry name" value="HAD SUPERFAMILY HYDROLASE-LIKE, TYPE 3"/>
    <property type="match status" value="1"/>
</dbReference>
<dbReference type="Proteomes" id="UP001238088">
    <property type="component" value="Unassembled WGS sequence"/>
</dbReference>
<dbReference type="InterPro" id="IPR006379">
    <property type="entry name" value="HAD-SF_hydro_IIB"/>
</dbReference>
<comment type="caution">
    <text evidence="1">The sequence shown here is derived from an EMBL/GenBank/DDBJ whole genome shotgun (WGS) entry which is preliminary data.</text>
</comment>
<dbReference type="EMBL" id="JAUSUB010000001">
    <property type="protein sequence ID" value="MDQ0268215.1"/>
    <property type="molecule type" value="Genomic_DNA"/>
</dbReference>
<dbReference type="NCBIfam" id="TIGR01484">
    <property type="entry name" value="HAD-SF-IIB"/>
    <property type="match status" value="1"/>
</dbReference>
<gene>
    <name evidence="1" type="ORF">J2S17_000084</name>
</gene>
<dbReference type="SFLD" id="SFLDS00003">
    <property type="entry name" value="Haloacid_Dehalogenase"/>
    <property type="match status" value="1"/>
</dbReference>
<sequence>MVKISETKAIVVDLDGTLLNDAKQVSQRAMNALLQCNNGMKIVIATARSPRSIKRMLPIELLQFGYTIFYNGALTINEITKEVIHKGMDNEIISTIYPYIQSFNNKIYTSFEIEDSVYTDRLLTPLQFQVFGASKGELIPPVLLESDFINDRFLKMLVPNIDNIYTNLIAEFEGMANTVHTDHGDLILMVKGVSKLSALTEILSILRVAPKETMVFGDDYNDLCLFQYCGYPVAMGNAIEELKTIAKRVTLTNNDSGVGAVLDEVLKGAIYDAKH</sequence>
<dbReference type="RefSeq" id="WP_307470807.1">
    <property type="nucleotide sequence ID" value="NZ_JAUSUB010000001.1"/>
</dbReference>
<dbReference type="SFLD" id="SFLDG01140">
    <property type="entry name" value="C2.B:_Phosphomannomutase_and_P"/>
    <property type="match status" value="1"/>
</dbReference>